<dbReference type="EMBL" id="AZIL01003213">
    <property type="protein sequence ID" value="EWM20308.1"/>
    <property type="molecule type" value="Genomic_DNA"/>
</dbReference>
<evidence type="ECO:0000313" key="2">
    <source>
        <dbReference type="Proteomes" id="UP000019335"/>
    </source>
</evidence>
<evidence type="ECO:0000313" key="1">
    <source>
        <dbReference type="EMBL" id="EWM20308.1"/>
    </source>
</evidence>
<name>W7T9V8_9STRA</name>
<protein>
    <submittedName>
        <fullName evidence="1">Uncharacterized protein</fullName>
    </submittedName>
</protein>
<comment type="caution">
    <text evidence="1">The sequence shown here is derived from an EMBL/GenBank/DDBJ whole genome shotgun (WGS) entry which is preliminary data.</text>
</comment>
<accession>W7T9V8</accession>
<dbReference type="Proteomes" id="UP000019335">
    <property type="component" value="Unassembled WGS sequence"/>
</dbReference>
<sequence length="112" mass="12195">MGSRAALSLPRVILSISDYSRWVGDGSMSCADQFCKKGGGGEDCEAKNILATREVRFLMHDYIKNESRAGRVAGYPVKNDEVGDARVDSRVFGNGFWVLVEEVTLLLASCSS</sequence>
<dbReference type="AlphaFoldDB" id="W7T9V8"/>
<keyword evidence="2" id="KW-1185">Reference proteome</keyword>
<organism evidence="1 2">
    <name type="scientific">Nannochloropsis gaditana</name>
    <dbReference type="NCBI Taxonomy" id="72520"/>
    <lineage>
        <taxon>Eukaryota</taxon>
        <taxon>Sar</taxon>
        <taxon>Stramenopiles</taxon>
        <taxon>Ochrophyta</taxon>
        <taxon>Eustigmatophyceae</taxon>
        <taxon>Eustigmatales</taxon>
        <taxon>Monodopsidaceae</taxon>
        <taxon>Nannochloropsis</taxon>
    </lineage>
</organism>
<gene>
    <name evidence="1" type="ORF">Naga_101480g1</name>
</gene>
<proteinExistence type="predicted"/>
<reference evidence="1 2" key="1">
    <citation type="journal article" date="2014" name="Mol. Plant">
        <title>Chromosome Scale Genome Assembly and Transcriptome Profiling of Nannochloropsis gaditana in Nitrogen Depletion.</title>
        <authorList>
            <person name="Corteggiani Carpinelli E."/>
            <person name="Telatin A."/>
            <person name="Vitulo N."/>
            <person name="Forcato C."/>
            <person name="D'Angelo M."/>
            <person name="Schiavon R."/>
            <person name="Vezzi A."/>
            <person name="Giacometti G.M."/>
            <person name="Morosinotto T."/>
            <person name="Valle G."/>
        </authorList>
    </citation>
    <scope>NUCLEOTIDE SEQUENCE [LARGE SCALE GENOMIC DNA]</scope>
    <source>
        <strain evidence="1 2">B-31</strain>
    </source>
</reference>